<keyword evidence="4" id="KW-1185">Reference proteome</keyword>
<feature type="signal peptide" evidence="2">
    <location>
        <begin position="1"/>
        <end position="27"/>
    </location>
</feature>
<feature type="chain" id="PRO_5045280230" evidence="2">
    <location>
        <begin position="28"/>
        <end position="93"/>
    </location>
</feature>
<name>A0ABN7XGF3_GIGMA</name>
<protein>
    <submittedName>
        <fullName evidence="3">31633_t:CDS:1</fullName>
    </submittedName>
</protein>
<evidence type="ECO:0000256" key="1">
    <source>
        <dbReference type="SAM" id="MobiDB-lite"/>
    </source>
</evidence>
<comment type="caution">
    <text evidence="3">The sequence shown here is derived from an EMBL/GenBank/DDBJ whole genome shotgun (WGS) entry which is preliminary data.</text>
</comment>
<feature type="compositionally biased region" description="Low complexity" evidence="1">
    <location>
        <begin position="74"/>
        <end position="87"/>
    </location>
</feature>
<reference evidence="3 4" key="1">
    <citation type="submission" date="2021-06" db="EMBL/GenBank/DDBJ databases">
        <authorList>
            <person name="Kallberg Y."/>
            <person name="Tangrot J."/>
            <person name="Rosling A."/>
        </authorList>
    </citation>
    <scope>NUCLEOTIDE SEQUENCE [LARGE SCALE GENOMIC DNA]</scope>
    <source>
        <strain evidence="3 4">120-4 pot B 10/14</strain>
    </source>
</reference>
<evidence type="ECO:0000313" key="4">
    <source>
        <dbReference type="Proteomes" id="UP000789901"/>
    </source>
</evidence>
<keyword evidence="2" id="KW-0732">Signal</keyword>
<feature type="region of interest" description="Disordered" evidence="1">
    <location>
        <begin position="67"/>
        <end position="93"/>
    </location>
</feature>
<sequence>MSSVSGKVNHINTLIAWLCAHLPPTVGKPPDTLHKSWYHKFRSKQQNTKSEMLFGTMEKVSSDVMRIGLHDSGSDNSGKSGSTNDSSRISSFS</sequence>
<accession>A0ABN7XGF3</accession>
<organism evidence="3 4">
    <name type="scientific">Gigaspora margarita</name>
    <dbReference type="NCBI Taxonomy" id="4874"/>
    <lineage>
        <taxon>Eukaryota</taxon>
        <taxon>Fungi</taxon>
        <taxon>Fungi incertae sedis</taxon>
        <taxon>Mucoromycota</taxon>
        <taxon>Glomeromycotina</taxon>
        <taxon>Glomeromycetes</taxon>
        <taxon>Diversisporales</taxon>
        <taxon>Gigasporaceae</taxon>
        <taxon>Gigaspora</taxon>
    </lineage>
</organism>
<proteinExistence type="predicted"/>
<gene>
    <name evidence="3" type="ORF">GMARGA_LOCUS42317</name>
</gene>
<dbReference type="Proteomes" id="UP000789901">
    <property type="component" value="Unassembled WGS sequence"/>
</dbReference>
<evidence type="ECO:0000256" key="2">
    <source>
        <dbReference type="SAM" id="SignalP"/>
    </source>
</evidence>
<dbReference type="EMBL" id="CAJVQB010125009">
    <property type="protein sequence ID" value="CAG8853496.1"/>
    <property type="molecule type" value="Genomic_DNA"/>
</dbReference>
<evidence type="ECO:0000313" key="3">
    <source>
        <dbReference type="EMBL" id="CAG8853496.1"/>
    </source>
</evidence>